<evidence type="ECO:0000256" key="1">
    <source>
        <dbReference type="SAM" id="SignalP"/>
    </source>
</evidence>
<dbReference type="Gene3D" id="3.40.710.10">
    <property type="entry name" value="DD-peptidase/beta-lactamase superfamily"/>
    <property type="match status" value="1"/>
</dbReference>
<sequence length="534" mass="58044">MIHGIVRRTVVRRRRAAAAAFLAAAAALPPRAAGAQTARAAGDPLAGFDAYAARAVGDWKTPGLAVAVVRNDSVVFAKGYGVRTLGQPGPVDTATVFAVGSTTKAMTVAALAMLVDAGRARWDDPVTKYLPGFQLSDPYVTRELTVRDLLTHRSGLGTTDAIWYGSPTSFDTLMYRLRYVTPARSLRSGYAYQNMMYGTAGAVVTAASGAPWGDFLTRHIFQPLGMTRTVPFLAQAARLPNVATPHGEVDDTLRAIAHRNIDNIGPAGSVYSSAADMAKWMRFLLDSARMGGAAGRRRLIADSTFRQLWTPQFVVPLASFYPTARHSRPHLVAYGLGWFLHEYRGRLVAMHTGSIDGMSAIVGLLPEERVGIVVLANGDHAELRHALMFRAFDAHLGGATKDWSRDLRLMYDSLAQQGRAAERKAEAERVKGTRPSLPLGSYAGSYADSLYGTLSVREERARLVLQLGPLMVADLQHWHYDTFRARWRDRVLGTGEATFTLDPARRRITGVSLRGFGSFARVDEAATAGARARD</sequence>
<dbReference type="Pfam" id="PF00144">
    <property type="entry name" value="Beta-lactamase"/>
    <property type="match status" value="1"/>
</dbReference>
<proteinExistence type="predicted"/>
<organism evidence="4">
    <name type="scientific">uncultured Gemmatimonadaceae bacterium</name>
    <dbReference type="NCBI Taxonomy" id="246130"/>
    <lineage>
        <taxon>Bacteria</taxon>
        <taxon>Pseudomonadati</taxon>
        <taxon>Gemmatimonadota</taxon>
        <taxon>Gemmatimonadia</taxon>
        <taxon>Gemmatimonadales</taxon>
        <taxon>Gemmatimonadaceae</taxon>
        <taxon>environmental samples</taxon>
    </lineage>
</organism>
<dbReference type="Gene3D" id="2.40.128.600">
    <property type="match status" value="1"/>
</dbReference>
<feature type="signal peptide" evidence="1">
    <location>
        <begin position="1"/>
        <end position="32"/>
    </location>
</feature>
<dbReference type="SUPFAM" id="SSF56601">
    <property type="entry name" value="beta-lactamase/transpeptidase-like"/>
    <property type="match status" value="1"/>
</dbReference>
<feature type="domain" description="Peptidase S12 Pab87-related C-terminal" evidence="3">
    <location>
        <begin position="429"/>
        <end position="514"/>
    </location>
</feature>
<accession>A0A6J4LHP1</accession>
<dbReference type="InterPro" id="IPR012338">
    <property type="entry name" value="Beta-lactam/transpept-like"/>
</dbReference>
<dbReference type="Pfam" id="PF11954">
    <property type="entry name" value="DUF3471"/>
    <property type="match status" value="1"/>
</dbReference>
<name>A0A6J4LHP1_9BACT</name>
<feature type="chain" id="PRO_5026939276" evidence="1">
    <location>
        <begin position="33"/>
        <end position="534"/>
    </location>
</feature>
<dbReference type="InterPro" id="IPR006311">
    <property type="entry name" value="TAT_signal"/>
</dbReference>
<dbReference type="InterPro" id="IPR050491">
    <property type="entry name" value="AmpC-like"/>
</dbReference>
<protein>
    <submittedName>
        <fullName evidence="4">Beta-lactamase class C-like and penicillin binding proteins (PBPs) superfamily / DUF3471 domain</fullName>
    </submittedName>
</protein>
<reference evidence="4" key="1">
    <citation type="submission" date="2020-02" db="EMBL/GenBank/DDBJ databases">
        <authorList>
            <person name="Meier V. D."/>
        </authorList>
    </citation>
    <scope>NUCLEOTIDE SEQUENCE</scope>
    <source>
        <strain evidence="4">AVDCRST_MAG11</strain>
    </source>
</reference>
<dbReference type="PANTHER" id="PTHR46825">
    <property type="entry name" value="D-ALANYL-D-ALANINE-CARBOXYPEPTIDASE/ENDOPEPTIDASE AMPH"/>
    <property type="match status" value="1"/>
</dbReference>
<dbReference type="InterPro" id="IPR021860">
    <property type="entry name" value="Peptidase_S12_Pab87-rel_C"/>
</dbReference>
<dbReference type="InterPro" id="IPR001466">
    <property type="entry name" value="Beta-lactam-related"/>
</dbReference>
<dbReference type="PROSITE" id="PS51318">
    <property type="entry name" value="TAT"/>
    <property type="match status" value="1"/>
</dbReference>
<evidence type="ECO:0000313" key="4">
    <source>
        <dbReference type="EMBL" id="CAA9331007.1"/>
    </source>
</evidence>
<gene>
    <name evidence="4" type="ORF">AVDCRST_MAG11-2473</name>
</gene>
<evidence type="ECO:0000259" key="2">
    <source>
        <dbReference type="Pfam" id="PF00144"/>
    </source>
</evidence>
<dbReference type="AlphaFoldDB" id="A0A6J4LHP1"/>
<feature type="domain" description="Beta-lactamase-related" evidence="2">
    <location>
        <begin position="49"/>
        <end position="383"/>
    </location>
</feature>
<dbReference type="PANTHER" id="PTHR46825:SF15">
    <property type="entry name" value="BETA-LACTAMASE-RELATED DOMAIN-CONTAINING PROTEIN"/>
    <property type="match status" value="1"/>
</dbReference>
<dbReference type="EMBL" id="CADCTU010000557">
    <property type="protein sequence ID" value="CAA9331007.1"/>
    <property type="molecule type" value="Genomic_DNA"/>
</dbReference>
<evidence type="ECO:0000259" key="3">
    <source>
        <dbReference type="Pfam" id="PF11954"/>
    </source>
</evidence>
<keyword evidence="1" id="KW-0732">Signal</keyword>